<dbReference type="Pfam" id="PF00534">
    <property type="entry name" value="Glycos_transf_1"/>
    <property type="match status" value="1"/>
</dbReference>
<evidence type="ECO:0000313" key="2">
    <source>
        <dbReference type="EMBL" id="XAE48753.1"/>
    </source>
</evidence>
<protein>
    <submittedName>
        <fullName evidence="2">Glycosyltransferase family 4 protein</fullName>
    </submittedName>
</protein>
<dbReference type="SUPFAM" id="SSF53756">
    <property type="entry name" value="UDP-Glycosyltransferase/glycogen phosphorylase"/>
    <property type="match status" value="1"/>
</dbReference>
<dbReference type="EMBL" id="CP109821">
    <property type="protein sequence ID" value="XAE48753.1"/>
    <property type="molecule type" value="Genomic_DNA"/>
</dbReference>
<evidence type="ECO:0000313" key="3">
    <source>
        <dbReference type="Proteomes" id="UP001448498"/>
    </source>
</evidence>
<sequence>MTTILLDVTRLVTRLQEGTLPTGVDRVGLAYIQRYGTQARAVLSERGYSAVLSESHSQLLFSRLSTSTRKPWATRSLIARALATAMQPQRFEHAILLHTSHSGMEFPRYYRAMTKRNARPVFMVHDLIPLTHAEYCRPGIADIHRTRIHTALRLAKGLIANSHDTRHALEDEAQRAGLALPPCVVAHLAPGVSAYPSRPAPIGTPYFVMLGTIEPRKNHWFLLHVWRELVEKYGDAAPKLVIIGRRGWECENVIDMLERCESIRNVVIEEANCTDDQLHAWLQHARALLFPSFAEGYGMPLVEALSSQIPVIASNLGVFHEIAGDVPDYLDPLDGPGWIARIMAYTEANSVERSEQLQRVKRFRQPTWDAHFSEVDRFIAALD</sequence>
<dbReference type="RefSeq" id="WP_342703661.1">
    <property type="nucleotide sequence ID" value="NZ_CP109821.1"/>
</dbReference>
<reference evidence="2 3" key="1">
    <citation type="submission" date="2022-10" db="EMBL/GenBank/DDBJ databases">
        <title>Genomic of Burkholderia cepacia PN-1.</title>
        <authorList>
            <person name="Yang Y."/>
            <person name="Guan H."/>
            <person name="Huang J."/>
        </authorList>
    </citation>
    <scope>NUCLEOTIDE SEQUENCE [LARGE SCALE GENOMIC DNA]</scope>
    <source>
        <strain evidence="2 3">PN-1</strain>
    </source>
</reference>
<accession>A0ABZ3DI25</accession>
<dbReference type="PANTHER" id="PTHR46401:SF9">
    <property type="entry name" value="MANNOSYLTRANSFERASE A"/>
    <property type="match status" value="1"/>
</dbReference>
<name>A0ABZ3DI25_9BURK</name>
<dbReference type="PANTHER" id="PTHR46401">
    <property type="entry name" value="GLYCOSYLTRANSFERASE WBBK-RELATED"/>
    <property type="match status" value="1"/>
</dbReference>
<keyword evidence="3" id="KW-1185">Reference proteome</keyword>
<evidence type="ECO:0000259" key="1">
    <source>
        <dbReference type="Pfam" id="PF00534"/>
    </source>
</evidence>
<gene>
    <name evidence="2" type="ORF">OHZ10_03735</name>
</gene>
<feature type="domain" description="Glycosyl transferase family 1" evidence="1">
    <location>
        <begin position="203"/>
        <end position="325"/>
    </location>
</feature>
<dbReference type="InterPro" id="IPR001296">
    <property type="entry name" value="Glyco_trans_1"/>
</dbReference>
<dbReference type="CDD" id="cd03809">
    <property type="entry name" value="GT4_MtfB-like"/>
    <property type="match status" value="1"/>
</dbReference>
<proteinExistence type="predicted"/>
<dbReference type="Proteomes" id="UP001448498">
    <property type="component" value="Chromosome 1"/>
</dbReference>
<dbReference type="Gene3D" id="3.40.50.2000">
    <property type="entry name" value="Glycogen Phosphorylase B"/>
    <property type="match status" value="1"/>
</dbReference>
<organism evidence="2 3">
    <name type="scientific">Burkholderia arboris</name>
    <dbReference type="NCBI Taxonomy" id="488730"/>
    <lineage>
        <taxon>Bacteria</taxon>
        <taxon>Pseudomonadati</taxon>
        <taxon>Pseudomonadota</taxon>
        <taxon>Betaproteobacteria</taxon>
        <taxon>Burkholderiales</taxon>
        <taxon>Burkholderiaceae</taxon>
        <taxon>Burkholderia</taxon>
        <taxon>Burkholderia cepacia complex</taxon>
    </lineage>
</organism>